<dbReference type="Pfam" id="PF00271">
    <property type="entry name" value="Helicase_C"/>
    <property type="match status" value="1"/>
</dbReference>
<dbReference type="PANTHER" id="PTHR24031">
    <property type="entry name" value="RNA HELICASE"/>
    <property type="match status" value="1"/>
</dbReference>
<evidence type="ECO:0000256" key="6">
    <source>
        <dbReference type="ARBA" id="ARBA00038200"/>
    </source>
</evidence>
<keyword evidence="13" id="KW-1185">Reference proteome</keyword>
<evidence type="ECO:0000259" key="10">
    <source>
        <dbReference type="PROSITE" id="PS51192"/>
    </source>
</evidence>
<dbReference type="PROSITE" id="PS51194">
    <property type="entry name" value="HELICASE_CTER"/>
    <property type="match status" value="1"/>
</dbReference>
<dbReference type="InParanoid" id="M1AS96"/>
<reference evidence="12" key="2">
    <citation type="submission" date="2015-06" db="UniProtKB">
        <authorList>
            <consortium name="EnsemblPlants"/>
        </authorList>
    </citation>
    <scope>IDENTIFICATION</scope>
    <source>
        <strain evidence="12">DM1-3 516 R44</strain>
    </source>
</reference>
<dbReference type="eggNOG" id="KOG0350">
    <property type="taxonomic scope" value="Eukaryota"/>
</dbReference>
<feature type="region of interest" description="Disordered" evidence="9">
    <location>
        <begin position="1"/>
        <end position="53"/>
    </location>
</feature>
<evidence type="ECO:0000259" key="11">
    <source>
        <dbReference type="PROSITE" id="PS51194"/>
    </source>
</evidence>
<dbReference type="Gene3D" id="3.40.50.300">
    <property type="entry name" value="P-loop containing nucleotide triphosphate hydrolases"/>
    <property type="match status" value="2"/>
</dbReference>
<keyword evidence="1 8" id="KW-0547">Nucleotide-binding</keyword>
<proteinExistence type="inferred from homology"/>
<dbReference type="FunCoup" id="M1AS96">
    <property type="interactions" value="3091"/>
</dbReference>
<evidence type="ECO:0000256" key="9">
    <source>
        <dbReference type="SAM" id="MobiDB-lite"/>
    </source>
</evidence>
<dbReference type="EnsemblPlants" id="PGSC0003DMT400029130">
    <property type="protein sequence ID" value="PGSC0003DMT400029130"/>
    <property type="gene ID" value="PGSC0003DMG401011204"/>
</dbReference>
<comment type="catalytic activity">
    <reaction evidence="7 8">
        <text>ATP + H2O = ADP + phosphate + H(+)</text>
        <dbReference type="Rhea" id="RHEA:13065"/>
        <dbReference type="ChEBI" id="CHEBI:15377"/>
        <dbReference type="ChEBI" id="CHEBI:15378"/>
        <dbReference type="ChEBI" id="CHEBI:30616"/>
        <dbReference type="ChEBI" id="CHEBI:43474"/>
        <dbReference type="ChEBI" id="CHEBI:456216"/>
        <dbReference type="EC" id="3.6.4.13"/>
    </reaction>
</comment>
<dbReference type="GO" id="GO:0016787">
    <property type="term" value="F:hydrolase activity"/>
    <property type="evidence" value="ECO:0007669"/>
    <property type="project" value="UniProtKB-KW"/>
</dbReference>
<dbReference type="CDD" id="cd17956">
    <property type="entry name" value="DEADc_DDX51"/>
    <property type="match status" value="1"/>
</dbReference>
<dbReference type="GO" id="GO:0003724">
    <property type="term" value="F:RNA helicase activity"/>
    <property type="evidence" value="ECO:0007669"/>
    <property type="project" value="UniProtKB-EC"/>
</dbReference>
<dbReference type="InterPro" id="IPR014001">
    <property type="entry name" value="Helicase_ATP-bd"/>
</dbReference>
<dbReference type="CDD" id="cd18787">
    <property type="entry name" value="SF2_C_DEAD"/>
    <property type="match status" value="1"/>
</dbReference>
<dbReference type="GO" id="GO:0005524">
    <property type="term" value="F:ATP binding"/>
    <property type="evidence" value="ECO:0007669"/>
    <property type="project" value="UniProtKB-UniRule"/>
</dbReference>
<dbReference type="InterPro" id="IPR027417">
    <property type="entry name" value="P-loop_NTPase"/>
</dbReference>
<dbReference type="ExpressionAtlas" id="M1AS96">
    <property type="expression patterns" value="baseline"/>
</dbReference>
<dbReference type="InterPro" id="IPR001650">
    <property type="entry name" value="Helicase_C-like"/>
</dbReference>
<dbReference type="PROSITE" id="PS51192">
    <property type="entry name" value="HELICASE_ATP_BIND_1"/>
    <property type="match status" value="1"/>
</dbReference>
<dbReference type="HOGENOM" id="CLU_363849_0_0_1"/>
<feature type="domain" description="Helicase ATP-binding" evidence="10">
    <location>
        <begin position="147"/>
        <end position="378"/>
    </location>
</feature>
<reference evidence="13" key="1">
    <citation type="journal article" date="2011" name="Nature">
        <title>Genome sequence and analysis of the tuber crop potato.</title>
        <authorList>
            <consortium name="The Potato Genome Sequencing Consortium"/>
        </authorList>
    </citation>
    <scope>NUCLEOTIDE SEQUENCE [LARGE SCALE GENOMIC DNA]</scope>
    <source>
        <strain evidence="13">cv. DM1-3 516 R44</strain>
    </source>
</reference>
<dbReference type="PaxDb" id="4113-PGSC0003DMT400029130"/>
<keyword evidence="2 8" id="KW-0378">Hydrolase</keyword>
<dbReference type="InterPro" id="IPR011545">
    <property type="entry name" value="DEAD/DEAH_box_helicase_dom"/>
</dbReference>
<dbReference type="Proteomes" id="UP000011115">
    <property type="component" value="Unassembled WGS sequence"/>
</dbReference>
<dbReference type="SUPFAM" id="SSF52540">
    <property type="entry name" value="P-loop containing nucleoside triphosphate hydrolases"/>
    <property type="match status" value="1"/>
</dbReference>
<dbReference type="AlphaFoldDB" id="M1AS96"/>
<evidence type="ECO:0000313" key="13">
    <source>
        <dbReference type="Proteomes" id="UP000011115"/>
    </source>
</evidence>
<evidence type="ECO:0000256" key="7">
    <source>
        <dbReference type="ARBA" id="ARBA00047984"/>
    </source>
</evidence>
<sequence>MTEEHAAVKQPLTANRGFVSGEPVKLQAPTSQRARSSRNPQQPNSTSEPATPTPAKQRLIWAFFVGFSSSFQLKKVSLTMEEEKGLKKEKKNIPVLPWMRNPVDITTFDQCSLDLLPFIDPRLVAALKNMSITSLFPVQLAVWQETIGPGSFERDLCINSPTGSGKTLAYALPIVQMLSTRAVKCLRALVVLPTRDLALQVKEVFSALAPAVGLSVGLAVGQSSISDEISELIKKPNVEYGICYDPEEFSYELQSAVDILVATPGRLMDHINNTDGFTLEHLSYLVVDETDRLLREAYQSWLPTVIQLTSSSVDGNFPSSADLLPCTYGSLKTIRRMGTERGFKGKAYPRLAKMVLSATLTQDPSKLAQLDLHHPLLLTTGERRYKLPEELKSFKVLCQSKLKPLYLVSLLQSLQGEKSIVFTSSVESTHRLCTLLKFFDNLEIEFKEYSRLQRQSVRSKTLRAFRSGQVQVLISSDAMTRGMDVEGVRNVINYDMPAYIKTFIHRAGRTARAGLSGCCFTLMHKDERYNAIPFNLVNGIGYIFKIPTIPSNLVNGIGYIFKIPTIPSNLVNGIGYIFKIPTIPSNLVNGIGYIFKIPTIPSNLVNGIGYIFKIPTIPSNLVNGIGYIFKIPTIPSNLVNGIGYIFKIPTIPSNLVNGIGYIFKIPTIPSNLVNGIGYIFKIPTIPSNLVNGIGYIFKIPTIPSNLVNGIGYIFKIPTIPSNLVNGIGYIFKIPTIPLLPHCPLNAMWNQIPPGLLSLATSSPDPTTK</sequence>
<dbReference type="STRING" id="4113.M1AS96"/>
<dbReference type="SMART" id="SM00487">
    <property type="entry name" value="DEXDc"/>
    <property type="match status" value="1"/>
</dbReference>
<evidence type="ECO:0000256" key="8">
    <source>
        <dbReference type="RuleBase" id="RU365068"/>
    </source>
</evidence>
<comment type="function">
    <text evidence="8">RNA helicase.</text>
</comment>
<dbReference type="Pfam" id="PF00270">
    <property type="entry name" value="DEAD"/>
    <property type="match status" value="1"/>
</dbReference>
<keyword evidence="3 8" id="KW-0347">Helicase</keyword>
<protein>
    <recommendedName>
        <fullName evidence="8">ATP-dependent RNA helicase</fullName>
        <ecNumber evidence="8">3.6.4.13</ecNumber>
    </recommendedName>
</protein>
<evidence type="ECO:0000313" key="12">
    <source>
        <dbReference type="EnsemblPlants" id="PGSC0003DMT400029130"/>
    </source>
</evidence>
<accession>M1AS96</accession>
<dbReference type="GO" id="GO:0005634">
    <property type="term" value="C:nucleus"/>
    <property type="evidence" value="ECO:0000318"/>
    <property type="project" value="GO_Central"/>
</dbReference>
<feature type="domain" description="Helicase C-terminal" evidence="11">
    <location>
        <begin position="406"/>
        <end position="557"/>
    </location>
</feature>
<dbReference type="FunFam" id="3.40.50.300:FF:001539">
    <property type="entry name" value="ATP-dependent RNA helicase DDX51"/>
    <property type="match status" value="1"/>
</dbReference>
<keyword evidence="4 8" id="KW-0067">ATP-binding</keyword>
<evidence type="ECO:0000256" key="3">
    <source>
        <dbReference type="ARBA" id="ARBA00022806"/>
    </source>
</evidence>
<comment type="domain">
    <text evidence="8">The Q motif is unique to and characteristic of the DEAD box family of RNA helicases and controls ATP binding and hydrolysis.</text>
</comment>
<evidence type="ECO:0000256" key="2">
    <source>
        <dbReference type="ARBA" id="ARBA00022801"/>
    </source>
</evidence>
<evidence type="ECO:0000256" key="1">
    <source>
        <dbReference type="ARBA" id="ARBA00022741"/>
    </source>
</evidence>
<evidence type="ECO:0000256" key="4">
    <source>
        <dbReference type="ARBA" id="ARBA00022840"/>
    </source>
</evidence>
<keyword evidence="5 8" id="KW-0694">RNA-binding</keyword>
<comment type="similarity">
    <text evidence="6">Belongs to the DEAD box helicase family. DDX51/DBP6 subfamily.</text>
</comment>
<dbReference type="SMART" id="SM00490">
    <property type="entry name" value="HELICc"/>
    <property type="match status" value="1"/>
</dbReference>
<dbReference type="EC" id="3.6.4.13" evidence="8"/>
<dbReference type="Gramene" id="PGSC0003DMT400029130">
    <property type="protein sequence ID" value="PGSC0003DMT400029130"/>
    <property type="gene ID" value="PGSC0003DMG401011204"/>
</dbReference>
<feature type="compositionally biased region" description="Polar residues" evidence="9">
    <location>
        <begin position="28"/>
        <end position="50"/>
    </location>
</feature>
<dbReference type="GO" id="GO:0003723">
    <property type="term" value="F:RNA binding"/>
    <property type="evidence" value="ECO:0007669"/>
    <property type="project" value="UniProtKB-UniRule"/>
</dbReference>
<name>M1AS96_SOLTU</name>
<evidence type="ECO:0000256" key="5">
    <source>
        <dbReference type="ARBA" id="ARBA00022884"/>
    </source>
</evidence>
<organism evidence="12 13">
    <name type="scientific">Solanum tuberosum</name>
    <name type="common">Potato</name>
    <dbReference type="NCBI Taxonomy" id="4113"/>
    <lineage>
        <taxon>Eukaryota</taxon>
        <taxon>Viridiplantae</taxon>
        <taxon>Streptophyta</taxon>
        <taxon>Embryophyta</taxon>
        <taxon>Tracheophyta</taxon>
        <taxon>Spermatophyta</taxon>
        <taxon>Magnoliopsida</taxon>
        <taxon>eudicotyledons</taxon>
        <taxon>Gunneridae</taxon>
        <taxon>Pentapetalae</taxon>
        <taxon>asterids</taxon>
        <taxon>lamiids</taxon>
        <taxon>Solanales</taxon>
        <taxon>Solanaceae</taxon>
        <taxon>Solanoideae</taxon>
        <taxon>Solaneae</taxon>
        <taxon>Solanum</taxon>
    </lineage>
</organism>